<keyword evidence="2" id="KW-0812">Transmembrane</keyword>
<evidence type="ECO:0000256" key="2">
    <source>
        <dbReference type="SAM" id="Phobius"/>
    </source>
</evidence>
<reference evidence="4 5" key="1">
    <citation type="submission" date="2023-07" db="EMBL/GenBank/DDBJ databases">
        <title>Sorghum-associated microbial communities from plants grown in Nebraska, USA.</title>
        <authorList>
            <person name="Schachtman D."/>
        </authorList>
    </citation>
    <scope>NUCLEOTIDE SEQUENCE [LARGE SCALE GENOMIC DNA]</scope>
    <source>
        <strain evidence="4 5">BE198</strain>
    </source>
</reference>
<feature type="compositionally biased region" description="Basic and acidic residues" evidence="1">
    <location>
        <begin position="196"/>
        <end position="208"/>
    </location>
</feature>
<gene>
    <name evidence="4" type="ORF">J2X06_003113</name>
</gene>
<proteinExistence type="predicted"/>
<dbReference type="InterPro" id="IPR051531">
    <property type="entry name" value="N-acetyltransferase"/>
</dbReference>
<name>A0ABU1WEW5_9GAMM</name>
<evidence type="ECO:0000313" key="5">
    <source>
        <dbReference type="Proteomes" id="UP001251524"/>
    </source>
</evidence>
<keyword evidence="2" id="KW-0472">Membrane</keyword>
<sequence>MERRRKPAFPKIGRSIVSGSSEEQALQIPDVQLETERLLLRVPQGQDFEAWAAFMADVDRTRYIGGAQPRSLAWRGLMTMVGSWAVLGFGMFSVIEKSSGRWIGRLGPWQPEGWPGTEIGWSIVSDAGGRGYATEGATATIDWAFDALGWSEVIHTIDPANAASKGVAAKLGSRYLRMDRLPAPHDANEVEVWGQSREEWSASKEQRQ</sequence>
<keyword evidence="2" id="KW-1133">Transmembrane helix</keyword>
<protein>
    <submittedName>
        <fullName evidence="4">RimJ/RimL family protein N-acetyltransferase</fullName>
    </submittedName>
</protein>
<feature type="domain" description="N-acetyltransferase" evidence="3">
    <location>
        <begin position="37"/>
        <end position="173"/>
    </location>
</feature>
<feature type="transmembrane region" description="Helical" evidence="2">
    <location>
        <begin position="72"/>
        <end position="95"/>
    </location>
</feature>
<comment type="caution">
    <text evidence="4">The sequence shown here is derived from an EMBL/GenBank/DDBJ whole genome shotgun (WGS) entry which is preliminary data.</text>
</comment>
<organism evidence="4 5">
    <name type="scientific">Lysobacter niastensis</name>
    <dbReference type="NCBI Taxonomy" id="380629"/>
    <lineage>
        <taxon>Bacteria</taxon>
        <taxon>Pseudomonadati</taxon>
        <taxon>Pseudomonadota</taxon>
        <taxon>Gammaproteobacteria</taxon>
        <taxon>Lysobacterales</taxon>
        <taxon>Lysobacteraceae</taxon>
        <taxon>Lysobacter</taxon>
    </lineage>
</organism>
<evidence type="ECO:0000259" key="3">
    <source>
        <dbReference type="Pfam" id="PF13302"/>
    </source>
</evidence>
<keyword evidence="5" id="KW-1185">Reference proteome</keyword>
<dbReference type="EMBL" id="JAVDVY010000003">
    <property type="protein sequence ID" value="MDR7135895.1"/>
    <property type="molecule type" value="Genomic_DNA"/>
</dbReference>
<accession>A0ABU1WEW5</accession>
<dbReference type="PANTHER" id="PTHR43792:SF1">
    <property type="entry name" value="N-ACETYLTRANSFERASE DOMAIN-CONTAINING PROTEIN"/>
    <property type="match status" value="1"/>
</dbReference>
<evidence type="ECO:0000256" key="1">
    <source>
        <dbReference type="SAM" id="MobiDB-lite"/>
    </source>
</evidence>
<dbReference type="Pfam" id="PF13302">
    <property type="entry name" value="Acetyltransf_3"/>
    <property type="match status" value="1"/>
</dbReference>
<dbReference type="Proteomes" id="UP001251524">
    <property type="component" value="Unassembled WGS sequence"/>
</dbReference>
<dbReference type="InterPro" id="IPR000182">
    <property type="entry name" value="GNAT_dom"/>
</dbReference>
<dbReference type="InterPro" id="IPR016181">
    <property type="entry name" value="Acyl_CoA_acyltransferase"/>
</dbReference>
<dbReference type="Gene3D" id="3.40.630.30">
    <property type="match status" value="1"/>
</dbReference>
<evidence type="ECO:0000313" key="4">
    <source>
        <dbReference type="EMBL" id="MDR7135895.1"/>
    </source>
</evidence>
<feature type="region of interest" description="Disordered" evidence="1">
    <location>
        <begin position="189"/>
        <end position="208"/>
    </location>
</feature>
<dbReference type="PANTHER" id="PTHR43792">
    <property type="entry name" value="GNAT FAMILY, PUTATIVE (AFU_ORTHOLOGUE AFUA_3G00765)-RELATED-RELATED"/>
    <property type="match status" value="1"/>
</dbReference>
<dbReference type="SUPFAM" id="SSF55729">
    <property type="entry name" value="Acyl-CoA N-acyltransferases (Nat)"/>
    <property type="match status" value="1"/>
</dbReference>